<dbReference type="EMBL" id="RCHU01000035">
    <property type="protein sequence ID" value="TKS17381.1"/>
    <property type="molecule type" value="Genomic_DNA"/>
</dbReference>
<comment type="caution">
    <text evidence="2">The sequence shown here is derived from an EMBL/GenBank/DDBJ whole genome shotgun (WGS) entry which is preliminary data.</text>
</comment>
<accession>A0A4U5R2F0</accession>
<dbReference type="SMART" id="SM00516">
    <property type="entry name" value="SEC14"/>
    <property type="match status" value="1"/>
</dbReference>
<evidence type="ECO:0000313" key="2">
    <source>
        <dbReference type="EMBL" id="TKS17381.1"/>
    </source>
</evidence>
<organism evidence="2">
    <name type="scientific">Populus alba</name>
    <name type="common">White poplar</name>
    <dbReference type="NCBI Taxonomy" id="43335"/>
    <lineage>
        <taxon>Eukaryota</taxon>
        <taxon>Viridiplantae</taxon>
        <taxon>Streptophyta</taxon>
        <taxon>Embryophyta</taxon>
        <taxon>Tracheophyta</taxon>
        <taxon>Spermatophyta</taxon>
        <taxon>Magnoliopsida</taxon>
        <taxon>eudicotyledons</taxon>
        <taxon>Gunneridae</taxon>
        <taxon>Pentapetalae</taxon>
        <taxon>rosids</taxon>
        <taxon>fabids</taxon>
        <taxon>Malpighiales</taxon>
        <taxon>Salicaceae</taxon>
        <taxon>Saliceae</taxon>
        <taxon>Populus</taxon>
    </lineage>
</organism>
<dbReference type="InterPro" id="IPR036865">
    <property type="entry name" value="CRAL-TRIO_dom_sf"/>
</dbReference>
<dbReference type="AlphaFoldDB" id="A0A4U5R2F0"/>
<gene>
    <name evidence="2" type="ORF">D5086_0000014650</name>
</gene>
<dbReference type="InterPro" id="IPR036273">
    <property type="entry name" value="CRAL/TRIO_N_dom_sf"/>
</dbReference>
<dbReference type="SUPFAM" id="SSF46938">
    <property type="entry name" value="CRAL/TRIO N-terminal domain"/>
    <property type="match status" value="1"/>
</dbReference>
<dbReference type="SUPFAM" id="SSF52087">
    <property type="entry name" value="CRAL/TRIO domain"/>
    <property type="match status" value="1"/>
</dbReference>
<sequence>MEVEVIEAVLEKIWDLHDKLSDAIHSISRSHFLSSIKSLKTNNKKLNSESDVGFEENNNSRASGFVFVKDFGVFDNDLSAIQEAKSLNSIRAALENLEDQLEFFHTVQIHQRAERDAAIARLEQSRIILAVRLAEHHGKKYKVIEEALAFVGDVNDASRFVSRENLYGSPTSPSGENLVRHEGKGPNTVIKVLLSSFEFAKKSLKLDLMGGILGNAALFTVSMIAMLHLHQVAYKDHPNKQEDLLYSNRNGKKVSGLEGSSSNGQHPFSFNLILNTEQALLSCQMDKKEEIALARMRKSVQKLGGSTERYGDPTLTRFLKARSMDSEKAAKMFVQWQTWRASFVPNGFIPESQIPDELESRKAYLQGLSKDGYPVLIFKGSRHFPCKDHLQCKRFVVYMLDKAVARAIKEHEIGNEKFICLIDLRQLTYKNFDPRGLINAVQFLQAYYPERLEKLYMLFMPRFFQSVWKMVCHYLDKGIREKIEIVKNDEKARIEFVKKIGEEVLPKELGGRAQLVALQDVIVPQLN</sequence>
<dbReference type="Pfam" id="PF00650">
    <property type="entry name" value="CRAL_TRIO"/>
    <property type="match status" value="1"/>
</dbReference>
<dbReference type="PROSITE" id="PS50191">
    <property type="entry name" value="CRAL_TRIO"/>
    <property type="match status" value="1"/>
</dbReference>
<name>A0A4U5R2F0_POPAL</name>
<protein>
    <recommendedName>
        <fullName evidence="1">CRAL-TRIO domain-containing protein</fullName>
    </recommendedName>
</protein>
<dbReference type="InterPro" id="IPR038939">
    <property type="entry name" value="PDV1/PDV2"/>
</dbReference>
<proteinExistence type="predicted"/>
<dbReference type="Gene3D" id="3.40.525.10">
    <property type="entry name" value="CRAL-TRIO lipid binding domain"/>
    <property type="match status" value="1"/>
</dbReference>
<feature type="domain" description="CRAL-TRIO" evidence="1">
    <location>
        <begin position="351"/>
        <end position="517"/>
    </location>
</feature>
<reference evidence="2" key="1">
    <citation type="submission" date="2018-10" db="EMBL/GenBank/DDBJ databases">
        <title>Population genomic analysis revealed the cold adaptation of white poplar.</title>
        <authorList>
            <person name="Liu Y.-J."/>
        </authorList>
    </citation>
    <scope>NUCLEOTIDE SEQUENCE [LARGE SCALE GENOMIC DNA]</scope>
    <source>
        <strain evidence="2">PAL-ZL1</strain>
    </source>
</reference>
<dbReference type="PANTHER" id="PTHR33600">
    <property type="entry name" value="PLASTID DIVISION PROTEIN PDV2"/>
    <property type="match status" value="1"/>
</dbReference>
<dbReference type="CDD" id="cd00170">
    <property type="entry name" value="SEC14"/>
    <property type="match status" value="1"/>
</dbReference>
<dbReference type="InterPro" id="IPR001251">
    <property type="entry name" value="CRAL-TRIO_dom"/>
</dbReference>
<evidence type="ECO:0000259" key="1">
    <source>
        <dbReference type="PROSITE" id="PS50191"/>
    </source>
</evidence>
<dbReference type="GO" id="GO:0010020">
    <property type="term" value="P:chloroplast fission"/>
    <property type="evidence" value="ECO:0007669"/>
    <property type="project" value="InterPro"/>
</dbReference>
<dbReference type="PANTHER" id="PTHR33600:SF4">
    <property type="entry name" value="PLASTID DIVISION PROTEIN PDV1"/>
    <property type="match status" value="1"/>
</dbReference>